<comment type="caution">
    <text evidence="1">The sequence shown here is derived from an EMBL/GenBank/DDBJ whole genome shotgun (WGS) entry which is preliminary data.</text>
</comment>
<accession>A0A918GCJ8</accession>
<dbReference type="AlphaFoldDB" id="A0A918GCJ8"/>
<proteinExistence type="predicted"/>
<evidence type="ECO:0008006" key="3">
    <source>
        <dbReference type="Google" id="ProtNLM"/>
    </source>
</evidence>
<reference evidence="1" key="1">
    <citation type="journal article" date="2014" name="Int. J. Syst. Evol. Microbiol.">
        <title>Complete genome sequence of Corynebacterium casei LMG S-19264T (=DSM 44701T), isolated from a smear-ripened cheese.</title>
        <authorList>
            <consortium name="US DOE Joint Genome Institute (JGI-PGF)"/>
            <person name="Walter F."/>
            <person name="Albersmeier A."/>
            <person name="Kalinowski J."/>
            <person name="Ruckert C."/>
        </authorList>
    </citation>
    <scope>NUCLEOTIDE SEQUENCE</scope>
    <source>
        <strain evidence="1">JCM 3276</strain>
    </source>
</reference>
<dbReference type="EMBL" id="BMRB01000002">
    <property type="protein sequence ID" value="GGS28621.1"/>
    <property type="molecule type" value="Genomic_DNA"/>
</dbReference>
<evidence type="ECO:0000313" key="1">
    <source>
        <dbReference type="EMBL" id="GGS28621.1"/>
    </source>
</evidence>
<dbReference type="Gene3D" id="1.10.490.110">
    <property type="entry name" value="Uncharacterized conserved protein DUF2267"/>
    <property type="match status" value="1"/>
</dbReference>
<dbReference type="RefSeq" id="WP_189210339.1">
    <property type="nucleotide sequence ID" value="NZ_BMRB01000002.1"/>
</dbReference>
<evidence type="ECO:0000313" key="2">
    <source>
        <dbReference type="Proteomes" id="UP000660680"/>
    </source>
</evidence>
<organism evidence="1 2">
    <name type="scientific">Actinokineospora fastidiosa</name>
    <dbReference type="NCBI Taxonomy" id="1816"/>
    <lineage>
        <taxon>Bacteria</taxon>
        <taxon>Bacillati</taxon>
        <taxon>Actinomycetota</taxon>
        <taxon>Actinomycetes</taxon>
        <taxon>Pseudonocardiales</taxon>
        <taxon>Pseudonocardiaceae</taxon>
        <taxon>Actinokineospora</taxon>
    </lineage>
</organism>
<reference evidence="1" key="2">
    <citation type="submission" date="2020-09" db="EMBL/GenBank/DDBJ databases">
        <authorList>
            <person name="Sun Q."/>
            <person name="Ohkuma M."/>
        </authorList>
    </citation>
    <scope>NUCLEOTIDE SEQUENCE</scope>
    <source>
        <strain evidence="1">JCM 3276</strain>
    </source>
</reference>
<name>A0A918GCJ8_9PSEU</name>
<sequence length="148" mass="16621">MTTRTVLFEQAGQAARRWVREISHGFPTDDEHFVFRVLRTWLHIVRDQLTVPAAAHLAAQLPDLLRGTYYEGWNPSRVPHRADVAAFVDRFAQDAGISPKDVPTAARVVTTRMDRLMSAGQIAKVLAQLPRDVRAVLDPAARIETEVI</sequence>
<protein>
    <recommendedName>
        <fullName evidence="3">DUF2267 domain-containing protein</fullName>
    </recommendedName>
</protein>
<keyword evidence="2" id="KW-1185">Reference proteome</keyword>
<dbReference type="InterPro" id="IPR038282">
    <property type="entry name" value="DUF2267_sf"/>
</dbReference>
<dbReference type="Proteomes" id="UP000660680">
    <property type="component" value="Unassembled WGS sequence"/>
</dbReference>
<gene>
    <name evidence="1" type="ORF">GCM10010171_22160</name>
</gene>
<dbReference type="InterPro" id="IPR018727">
    <property type="entry name" value="DUF2267"/>
</dbReference>
<dbReference type="Pfam" id="PF10025">
    <property type="entry name" value="DUF2267"/>
    <property type="match status" value="1"/>
</dbReference>